<dbReference type="AlphaFoldDB" id="A0A810L1P0"/>
<reference evidence="2" key="1">
    <citation type="submission" date="2020-08" db="EMBL/GenBank/DDBJ databases">
        <title>Whole genome shotgun sequence of Actinocatenispora sera NBRC 101916.</title>
        <authorList>
            <person name="Komaki H."/>
            <person name="Tamura T."/>
        </authorList>
    </citation>
    <scope>NUCLEOTIDE SEQUENCE</scope>
    <source>
        <strain evidence="2">NBRC 101916</strain>
    </source>
</reference>
<keyword evidence="3" id="KW-1185">Reference proteome</keyword>
<dbReference type="EMBL" id="AP023354">
    <property type="protein sequence ID" value="BCJ28376.1"/>
    <property type="molecule type" value="Genomic_DNA"/>
</dbReference>
<evidence type="ECO:0000256" key="1">
    <source>
        <dbReference type="SAM" id="Phobius"/>
    </source>
</evidence>
<evidence type="ECO:0000313" key="2">
    <source>
        <dbReference type="EMBL" id="BCJ28376.1"/>
    </source>
</evidence>
<keyword evidence="1" id="KW-1133">Transmembrane helix</keyword>
<accession>A0A810L1P0</accession>
<feature type="transmembrane region" description="Helical" evidence="1">
    <location>
        <begin position="128"/>
        <end position="148"/>
    </location>
</feature>
<protein>
    <submittedName>
        <fullName evidence="2">Uncharacterized protein</fullName>
    </submittedName>
</protein>
<keyword evidence="1" id="KW-0812">Transmembrane</keyword>
<gene>
    <name evidence="2" type="ORF">Asera_24840</name>
</gene>
<keyword evidence="1" id="KW-0472">Membrane</keyword>
<dbReference type="KEGG" id="aser:Asera_24840"/>
<evidence type="ECO:0000313" key="3">
    <source>
        <dbReference type="Proteomes" id="UP000680750"/>
    </source>
</evidence>
<proteinExistence type="predicted"/>
<sequence length="151" mass="16168">MRAAGSYPAVMDEGVPVLVHATDPYRRLARRPLNFWLSVDSGTPTALPLGGPSRLTLPPGRHELRFAYPVPQDDQDGCRILVDTTAGSPVSVYYAAPLSRSQPGVVGYQPDPRAQRTGRALRVANRGVLILMGALVLLGIVAVLAFLLQLG</sequence>
<name>A0A810L1P0_9ACTN</name>
<organism evidence="2 3">
    <name type="scientific">Actinocatenispora sera</name>
    <dbReference type="NCBI Taxonomy" id="390989"/>
    <lineage>
        <taxon>Bacteria</taxon>
        <taxon>Bacillati</taxon>
        <taxon>Actinomycetota</taxon>
        <taxon>Actinomycetes</taxon>
        <taxon>Micromonosporales</taxon>
        <taxon>Micromonosporaceae</taxon>
        <taxon>Actinocatenispora</taxon>
    </lineage>
</organism>
<dbReference type="Proteomes" id="UP000680750">
    <property type="component" value="Chromosome"/>
</dbReference>